<dbReference type="PANTHER" id="PTHR34301">
    <property type="entry name" value="DNA-BINDING PROTEIN-RELATED"/>
    <property type="match status" value="1"/>
</dbReference>
<organism evidence="1 2">
    <name type="scientific">Ralstonia insidiosa</name>
    <dbReference type="NCBI Taxonomy" id="190721"/>
    <lineage>
        <taxon>Bacteria</taxon>
        <taxon>Pseudomonadati</taxon>
        <taxon>Pseudomonadota</taxon>
        <taxon>Betaproteobacteria</taxon>
        <taxon>Burkholderiales</taxon>
        <taxon>Burkholderiaceae</taxon>
        <taxon>Ralstonia</taxon>
    </lineage>
</organism>
<dbReference type="RefSeq" id="WP_064806720.1">
    <property type="nucleotide sequence ID" value="NZ_CP016023.1"/>
</dbReference>
<dbReference type="PANTHER" id="PTHR34301:SF8">
    <property type="entry name" value="ATPASE DOMAIN-CONTAINING PROTEIN"/>
    <property type="match status" value="1"/>
</dbReference>
<evidence type="ECO:0000313" key="2">
    <source>
        <dbReference type="Proteomes" id="UP000078572"/>
    </source>
</evidence>
<keyword evidence="2" id="KW-1185">Reference proteome</keyword>
<dbReference type="AlphaFoldDB" id="A0A192A2Q8"/>
<gene>
    <name evidence="1" type="ORF">A9Y76_19005</name>
</gene>
<dbReference type="Gene3D" id="3.40.50.300">
    <property type="entry name" value="P-loop containing nucleotide triphosphate hydrolases"/>
    <property type="match status" value="1"/>
</dbReference>
<dbReference type="SUPFAM" id="SSF52540">
    <property type="entry name" value="P-loop containing nucleoside triphosphate hydrolases"/>
    <property type="match status" value="1"/>
</dbReference>
<reference evidence="2" key="1">
    <citation type="submission" date="2016-06" db="EMBL/GenBank/DDBJ databases">
        <authorList>
            <person name="Xu Y."/>
            <person name="Nagy A."/>
            <person name="Yan X."/>
            <person name="Kim S.W."/>
            <person name="Haley B."/>
            <person name="Liu N.T."/>
            <person name="Nou X."/>
        </authorList>
    </citation>
    <scope>NUCLEOTIDE SEQUENCE [LARGE SCALE GENOMIC DNA]</scope>
    <source>
        <strain evidence="2">ATCC 49129</strain>
    </source>
</reference>
<accession>A0A192A2Q8</accession>
<dbReference type="OrthoDB" id="8576717at2"/>
<dbReference type="Proteomes" id="UP000078572">
    <property type="component" value="Chromosome 2"/>
</dbReference>
<dbReference type="GeneID" id="61528122"/>
<protein>
    <submittedName>
        <fullName evidence="1">Uncharacterized protein</fullName>
    </submittedName>
</protein>
<name>A0A192A2Q8_9RALS</name>
<dbReference type="EMBL" id="CP016023">
    <property type="protein sequence ID" value="ANJ74674.1"/>
    <property type="molecule type" value="Genomic_DNA"/>
</dbReference>
<dbReference type="InterPro" id="IPR027417">
    <property type="entry name" value="P-loop_NTPase"/>
</dbReference>
<dbReference type="STRING" id="190721.ACS15_4021"/>
<proteinExistence type="predicted"/>
<sequence length="399" mass="44079">MAPTDSDTDTGRFNFHRQDLAHTLCDSLEGKGLADARSGLFLAAPRRTGKSTFLREDLVPEVERRKWVAIYVDLWADRARDPGQLIADAIKSKLAEFDGPIAKLAKQAGMEKVEVLRAFTFNLGKIGLPPGITLADALEVLYKAVQRPIVLIIDEAQHALSTEAGTNAMFALKAARDQMNQGVAAQRGPHLFLVFTGSNRDKLANLLLNRTQPFFGSRVTNFPLLGRAYVSAYTAWVNQHLAPNNQFKEDDIFAAFQLVGHRPEMLKGIVSEIALELGEAASLGELLKRGAQGFRDRIWGEIESEYSALTEIQRTVLAVLIERGQGYSPFSEDAMKAYAARLGHSDFSTATVQAALDALRDKNLIWKESRGAYALEDESLALWFRETRGAHAVPPRLSE</sequence>
<evidence type="ECO:0000313" key="1">
    <source>
        <dbReference type="EMBL" id="ANJ74674.1"/>
    </source>
</evidence>